<accession>A0A067PHN8</accession>
<dbReference type="OrthoDB" id="3249663at2759"/>
<organism evidence="2 3">
    <name type="scientific">Jaapia argillacea MUCL 33604</name>
    <dbReference type="NCBI Taxonomy" id="933084"/>
    <lineage>
        <taxon>Eukaryota</taxon>
        <taxon>Fungi</taxon>
        <taxon>Dikarya</taxon>
        <taxon>Basidiomycota</taxon>
        <taxon>Agaricomycotina</taxon>
        <taxon>Agaricomycetes</taxon>
        <taxon>Agaricomycetidae</taxon>
        <taxon>Jaapiales</taxon>
        <taxon>Jaapiaceae</taxon>
        <taxon>Jaapia</taxon>
    </lineage>
</organism>
<evidence type="ECO:0000313" key="3">
    <source>
        <dbReference type="Proteomes" id="UP000027265"/>
    </source>
</evidence>
<feature type="compositionally biased region" description="Polar residues" evidence="1">
    <location>
        <begin position="96"/>
        <end position="108"/>
    </location>
</feature>
<feature type="compositionally biased region" description="Low complexity" evidence="1">
    <location>
        <begin position="154"/>
        <end position="167"/>
    </location>
</feature>
<protein>
    <submittedName>
        <fullName evidence="2">Uncharacterized protein</fullName>
    </submittedName>
</protein>
<proteinExistence type="predicted"/>
<dbReference type="EMBL" id="KL197729">
    <property type="protein sequence ID" value="KDQ54324.1"/>
    <property type="molecule type" value="Genomic_DNA"/>
</dbReference>
<feature type="region of interest" description="Disordered" evidence="1">
    <location>
        <begin position="28"/>
        <end position="81"/>
    </location>
</feature>
<feature type="compositionally biased region" description="Polar residues" evidence="1">
    <location>
        <begin position="187"/>
        <end position="214"/>
    </location>
</feature>
<gene>
    <name evidence="2" type="ORF">JAAARDRAFT_38491</name>
</gene>
<reference evidence="3" key="1">
    <citation type="journal article" date="2014" name="Proc. Natl. Acad. Sci. U.S.A.">
        <title>Extensive sampling of basidiomycete genomes demonstrates inadequacy of the white-rot/brown-rot paradigm for wood decay fungi.</title>
        <authorList>
            <person name="Riley R."/>
            <person name="Salamov A.A."/>
            <person name="Brown D.W."/>
            <person name="Nagy L.G."/>
            <person name="Floudas D."/>
            <person name="Held B.W."/>
            <person name="Levasseur A."/>
            <person name="Lombard V."/>
            <person name="Morin E."/>
            <person name="Otillar R."/>
            <person name="Lindquist E.A."/>
            <person name="Sun H."/>
            <person name="LaButti K.M."/>
            <person name="Schmutz J."/>
            <person name="Jabbour D."/>
            <person name="Luo H."/>
            <person name="Baker S.E."/>
            <person name="Pisabarro A.G."/>
            <person name="Walton J.D."/>
            <person name="Blanchette R.A."/>
            <person name="Henrissat B."/>
            <person name="Martin F."/>
            <person name="Cullen D."/>
            <person name="Hibbett D.S."/>
            <person name="Grigoriev I.V."/>
        </authorList>
    </citation>
    <scope>NUCLEOTIDE SEQUENCE [LARGE SCALE GENOMIC DNA]</scope>
    <source>
        <strain evidence="3">MUCL 33604</strain>
    </source>
</reference>
<dbReference type="InParanoid" id="A0A067PHN8"/>
<dbReference type="Proteomes" id="UP000027265">
    <property type="component" value="Unassembled WGS sequence"/>
</dbReference>
<feature type="compositionally biased region" description="Acidic residues" evidence="1">
    <location>
        <begin position="51"/>
        <end position="60"/>
    </location>
</feature>
<dbReference type="AlphaFoldDB" id="A0A067PHN8"/>
<evidence type="ECO:0000313" key="2">
    <source>
        <dbReference type="EMBL" id="KDQ54324.1"/>
    </source>
</evidence>
<feature type="region of interest" description="Disordered" evidence="1">
    <location>
        <begin position="95"/>
        <end position="447"/>
    </location>
</feature>
<feature type="compositionally biased region" description="Basic and acidic residues" evidence="1">
    <location>
        <begin position="287"/>
        <end position="300"/>
    </location>
</feature>
<evidence type="ECO:0000256" key="1">
    <source>
        <dbReference type="SAM" id="MobiDB-lite"/>
    </source>
</evidence>
<name>A0A067PHN8_9AGAM</name>
<dbReference type="HOGENOM" id="CLU_031737_0_0_1"/>
<feature type="compositionally biased region" description="Basic and acidic residues" evidence="1">
    <location>
        <begin position="333"/>
        <end position="358"/>
    </location>
</feature>
<sequence length="447" mass="50421">MAEYDDVSPSEISAYLNSRNRITTWVKSSSTREDFYSPSVPPSRMPSYYSDEPEEEDDDLESNHSMPPQMVLRYGNGRPDELIPSYERAAVASHNPGYSYSRSRTISQPLPPPGNYRGPVEEFSQYAPPTPQFPEDIRILPPRTPSPNSRPAVTTRPSYTSSASSRPTAPPIQTSYHPQVRPPPVGYSQSHPLPSRPVYQQHQRAQSYQTSHSQHPLPRSHTPPASWYAPHRREVPPPLPQPYNASPQPSSRPATMSHPHSTTLPPPHRTDSKTCYDYPYWGGAEGGDSRRSNTRGRAETVIEEERDWDDRGRSVPRPDLQRSRSRAASMHSRMHEDPRSRHVDGMSDGEYRRNDGQRSRKMSMSSGDTYYVTPSPGERVDAHPRSQSSLAPSPTSTKHSPTSNYSQSQAGSLKKPFFQRLFHWGPNPEDDAKNSVRARRNTLSSRA</sequence>
<feature type="compositionally biased region" description="Low complexity" evidence="1">
    <location>
        <begin position="392"/>
        <end position="403"/>
    </location>
</feature>
<keyword evidence="3" id="KW-1185">Reference proteome</keyword>
<feature type="compositionally biased region" description="Polar residues" evidence="1">
    <location>
        <begin position="243"/>
        <end position="254"/>
    </location>
</feature>